<sequence>MCRCALLAAQFISFPSFVLSMCLSRPQAHLQGSIHTEKVWMNSGKRLYVNLEMQLGDALLTQDWDVLTAQISEGCRALYSLTPASKRIHDLVTLIGKNERASARYTTIGAQHHTVYSLHIAIDCAKEYLKLEAVKHLADLLKLYSNVGICRMFVNLKHWLLYNGPALTDFIFAPVMLGGKPMYLDIPWIDSIARGVYSAISDYAKARNAAEPTDGGTAPAKSKRRKQVLQQEIEVLDVLPDPDLAPDHDEVLGPVKIEDEFAIPLAMADDDDADDSDNSDYVLSDTNASDDEDERDDGVWGGLLDGPVEADRASATALGTPLATSIRCTFEAFIPAVVAKGKLSISVSSRKHKYNLTFSGGSGLRLYDTLIKAFVQALFNLVLARGLRKVMDNFNIGYKSRSDSLGTLIGRLKPDTTDLQSQFAPPPTRSSAPDASQVDRPRTKCATLKKGLPVHPGARPEDLTSLPDESTLKPVSHMLSLAYKRHKRKLETADAPALASSNKAAECFYTSRNPRSDIGAGTQFTSDQMNPVIAFWSVTDIFCNFFTSDNIHQAPYFMGISMVTEKFFKEWKQEDLQDRVVMFKLYNDRKHQNNLAVVGKLPKKGIYTPSYLRRHSTFVLMENMCMYGTACKDLSFRDGQAISDIWGLELEAWLATFFKDDPSPKTQVTWTEMLCHIQSWGIKSDNLGALHLCNHLAARKMCIPATTTKLDSAYWRIATSAPTGVLFYSVNDIIHTVQMMYNHLDGSLDSKQKEFFCFGTAFLENLLCKVSHTAKLHKRLRLSKTLLVWANAHHSTGHSHSVVVFNWGGRKTCTVYAL</sequence>
<proteinExistence type="predicted"/>
<evidence type="ECO:0000256" key="1">
    <source>
        <dbReference type="SAM" id="MobiDB-lite"/>
    </source>
</evidence>
<name>A0A166NC29_EXIGL</name>
<keyword evidence="4" id="KW-1185">Reference proteome</keyword>
<dbReference type="Proteomes" id="UP000077266">
    <property type="component" value="Unassembled WGS sequence"/>
</dbReference>
<feature type="region of interest" description="Disordered" evidence="1">
    <location>
        <begin position="417"/>
        <end position="469"/>
    </location>
</feature>
<gene>
    <name evidence="3" type="ORF">EXIGLDRAFT_707940</name>
</gene>
<dbReference type="InParanoid" id="A0A166NC29"/>
<feature type="signal peptide" evidence="2">
    <location>
        <begin position="1"/>
        <end position="20"/>
    </location>
</feature>
<feature type="region of interest" description="Disordered" evidence="1">
    <location>
        <begin position="268"/>
        <end position="300"/>
    </location>
</feature>
<feature type="compositionally biased region" description="Polar residues" evidence="1">
    <location>
        <begin position="417"/>
        <end position="434"/>
    </location>
</feature>
<organism evidence="3 4">
    <name type="scientific">Exidia glandulosa HHB12029</name>
    <dbReference type="NCBI Taxonomy" id="1314781"/>
    <lineage>
        <taxon>Eukaryota</taxon>
        <taxon>Fungi</taxon>
        <taxon>Dikarya</taxon>
        <taxon>Basidiomycota</taxon>
        <taxon>Agaricomycotina</taxon>
        <taxon>Agaricomycetes</taxon>
        <taxon>Auriculariales</taxon>
        <taxon>Exidiaceae</taxon>
        <taxon>Exidia</taxon>
    </lineage>
</organism>
<feature type="chain" id="PRO_5007877722" evidence="2">
    <location>
        <begin position="21"/>
        <end position="818"/>
    </location>
</feature>
<accession>A0A166NC29</accession>
<reference evidence="3 4" key="1">
    <citation type="journal article" date="2016" name="Mol. Biol. Evol.">
        <title>Comparative Genomics of Early-Diverging Mushroom-Forming Fungi Provides Insights into the Origins of Lignocellulose Decay Capabilities.</title>
        <authorList>
            <person name="Nagy L.G."/>
            <person name="Riley R."/>
            <person name="Tritt A."/>
            <person name="Adam C."/>
            <person name="Daum C."/>
            <person name="Floudas D."/>
            <person name="Sun H."/>
            <person name="Yadav J.S."/>
            <person name="Pangilinan J."/>
            <person name="Larsson K.H."/>
            <person name="Matsuura K."/>
            <person name="Barry K."/>
            <person name="Labutti K."/>
            <person name="Kuo R."/>
            <person name="Ohm R.A."/>
            <person name="Bhattacharya S.S."/>
            <person name="Shirouzu T."/>
            <person name="Yoshinaga Y."/>
            <person name="Martin F.M."/>
            <person name="Grigoriev I.V."/>
            <person name="Hibbett D.S."/>
        </authorList>
    </citation>
    <scope>NUCLEOTIDE SEQUENCE [LARGE SCALE GENOMIC DNA]</scope>
    <source>
        <strain evidence="3 4">HHB12029</strain>
    </source>
</reference>
<feature type="compositionally biased region" description="Acidic residues" evidence="1">
    <location>
        <begin position="268"/>
        <end position="278"/>
    </location>
</feature>
<keyword evidence="2" id="KW-0732">Signal</keyword>
<protein>
    <submittedName>
        <fullName evidence="3">Uncharacterized protein</fullName>
    </submittedName>
</protein>
<dbReference type="AlphaFoldDB" id="A0A166NC29"/>
<evidence type="ECO:0000313" key="4">
    <source>
        <dbReference type="Proteomes" id="UP000077266"/>
    </source>
</evidence>
<dbReference type="EMBL" id="KV426705">
    <property type="protein sequence ID" value="KZV78990.1"/>
    <property type="molecule type" value="Genomic_DNA"/>
</dbReference>
<evidence type="ECO:0000313" key="3">
    <source>
        <dbReference type="EMBL" id="KZV78990.1"/>
    </source>
</evidence>
<evidence type="ECO:0000256" key="2">
    <source>
        <dbReference type="SAM" id="SignalP"/>
    </source>
</evidence>